<reference evidence="1 2" key="1">
    <citation type="submission" date="2016-10" db="EMBL/GenBank/DDBJ databases">
        <authorList>
            <person name="de Groot N.N."/>
        </authorList>
    </citation>
    <scope>NUCLEOTIDE SEQUENCE [LARGE SCALE GENOMIC DNA]</scope>
    <source>
        <strain evidence="1 2">DSM 3217</strain>
    </source>
</reference>
<name>A0A1G6B5G1_EUBOX</name>
<evidence type="ECO:0000313" key="2">
    <source>
        <dbReference type="Proteomes" id="UP000199228"/>
    </source>
</evidence>
<proteinExistence type="predicted"/>
<keyword evidence="2" id="KW-1185">Reference proteome</keyword>
<evidence type="ECO:0000313" key="1">
    <source>
        <dbReference type="EMBL" id="SDB15822.1"/>
    </source>
</evidence>
<dbReference type="STRING" id="1732.SAMN02910417_01192"/>
<organism evidence="1 2">
    <name type="scientific">Eubacterium oxidoreducens</name>
    <dbReference type="NCBI Taxonomy" id="1732"/>
    <lineage>
        <taxon>Bacteria</taxon>
        <taxon>Bacillati</taxon>
        <taxon>Bacillota</taxon>
        <taxon>Clostridia</taxon>
        <taxon>Eubacteriales</taxon>
        <taxon>Eubacteriaceae</taxon>
        <taxon>Eubacterium</taxon>
    </lineage>
</organism>
<accession>A0A1G6B5G1</accession>
<dbReference type="Proteomes" id="UP000199228">
    <property type="component" value="Unassembled WGS sequence"/>
</dbReference>
<dbReference type="RefSeq" id="WP_090173222.1">
    <property type="nucleotide sequence ID" value="NZ_FMXR01000008.1"/>
</dbReference>
<dbReference type="EMBL" id="FMXR01000008">
    <property type="protein sequence ID" value="SDB15822.1"/>
    <property type="molecule type" value="Genomic_DNA"/>
</dbReference>
<evidence type="ECO:0008006" key="3">
    <source>
        <dbReference type="Google" id="ProtNLM"/>
    </source>
</evidence>
<protein>
    <recommendedName>
        <fullName evidence="3">Collagenase-like protease, PrtC family</fullName>
    </recommendedName>
</protein>
<gene>
    <name evidence="1" type="ORF">SAMN02910417_01192</name>
</gene>
<sequence>MYNYDMDEINYYLPEFYGNFKYITYLHDWMKKEPQYFYSNIRIRAAYGCFPGNIWNGGRVVIGAASRDDIVYAVEEYNKRGIAIRYTYTNPILEQWHVLDTYCNLCMRLAHNGKNDVLVNSSVLEEFLRENYPDYHYISSTTKCIGKMDSFLKELQKDYDLVVLDSALNHTDELFAIDHKDKIELIVNHYCADDCKRRQEHYRAVGEAQLEYASADFAPCMNINRSFEEIKKNASFIRVEEVMGKYYDAGFRHFKLDGRGFRKKKVLQSFAYYFAKPEFEELVLERLSEIK</sequence>
<dbReference type="OrthoDB" id="9803063at2"/>
<dbReference type="AlphaFoldDB" id="A0A1G6B5G1"/>